<accession>A0A1I2QS75</accession>
<name>A0A1I2QS75_9CORY</name>
<dbReference type="Pfam" id="PF07728">
    <property type="entry name" value="AAA_5"/>
    <property type="match status" value="1"/>
</dbReference>
<gene>
    <name evidence="3" type="ORF">SAMN05660282_00489</name>
</gene>
<dbReference type="InterPro" id="IPR011704">
    <property type="entry name" value="ATPase_dyneun-rel_AAA"/>
</dbReference>
<reference evidence="3 4" key="1">
    <citation type="submission" date="2016-10" db="EMBL/GenBank/DDBJ databases">
        <authorList>
            <person name="de Groot N.N."/>
        </authorList>
    </citation>
    <scope>NUCLEOTIDE SEQUENCE [LARGE SCALE GENOMIC DNA]</scope>
    <source>
        <strain>J11</strain>
        <strain evidence="4">PG 39</strain>
    </source>
</reference>
<dbReference type="SUPFAM" id="SSF52540">
    <property type="entry name" value="P-loop containing nucleoside triphosphate hydrolases"/>
    <property type="match status" value="1"/>
</dbReference>
<dbReference type="InterPro" id="IPR003593">
    <property type="entry name" value="AAA+_ATPase"/>
</dbReference>
<dbReference type="STRING" id="185761.SAMN05660282_00489"/>
<dbReference type="Proteomes" id="UP000199065">
    <property type="component" value="Unassembled WGS sequence"/>
</dbReference>
<protein>
    <submittedName>
        <fullName evidence="3">AAA domain (Dynein-related subfamily)</fullName>
    </submittedName>
</protein>
<feature type="region of interest" description="Disordered" evidence="1">
    <location>
        <begin position="324"/>
        <end position="349"/>
    </location>
</feature>
<dbReference type="InterPro" id="IPR052934">
    <property type="entry name" value="Methyl-DNA_Rec/Restrict_Enz"/>
</dbReference>
<organism evidence="3 4">
    <name type="scientific">Corynebacterium spheniscorum</name>
    <dbReference type="NCBI Taxonomy" id="185761"/>
    <lineage>
        <taxon>Bacteria</taxon>
        <taxon>Bacillati</taxon>
        <taxon>Actinomycetota</taxon>
        <taxon>Actinomycetes</taxon>
        <taxon>Mycobacteriales</taxon>
        <taxon>Corynebacteriaceae</taxon>
        <taxon>Corynebacterium</taxon>
    </lineage>
</organism>
<evidence type="ECO:0000313" key="3">
    <source>
        <dbReference type="EMBL" id="SFG28496.1"/>
    </source>
</evidence>
<feature type="domain" description="AAA+ ATPase" evidence="2">
    <location>
        <begin position="376"/>
        <end position="536"/>
    </location>
</feature>
<evidence type="ECO:0000313" key="4">
    <source>
        <dbReference type="Proteomes" id="UP000199065"/>
    </source>
</evidence>
<dbReference type="PANTHER" id="PTHR37291:SF1">
    <property type="entry name" value="TYPE IV METHYL-DIRECTED RESTRICTION ENZYME ECOKMCRB SUBUNIT"/>
    <property type="match status" value="1"/>
</dbReference>
<dbReference type="AlphaFoldDB" id="A0A1I2QS75"/>
<proteinExistence type="predicted"/>
<dbReference type="Gene3D" id="3.40.50.300">
    <property type="entry name" value="P-loop containing nucleotide triphosphate hydrolases"/>
    <property type="match status" value="1"/>
</dbReference>
<dbReference type="GO" id="GO:0016887">
    <property type="term" value="F:ATP hydrolysis activity"/>
    <property type="evidence" value="ECO:0007669"/>
    <property type="project" value="InterPro"/>
</dbReference>
<evidence type="ECO:0000256" key="1">
    <source>
        <dbReference type="SAM" id="MobiDB-lite"/>
    </source>
</evidence>
<dbReference type="GO" id="GO:0005524">
    <property type="term" value="F:ATP binding"/>
    <property type="evidence" value="ECO:0007669"/>
    <property type="project" value="InterPro"/>
</dbReference>
<sequence length="635" mass="71691">MSYFANPAGVSTNRTWVPPEFRHNESMNRVVPDPQTAALIEASRPAEDLKIAREVSEIISHMLGDGASVIDPSATIWTAETAQALQSRIQENLIKGSHLDQWEKLEQQLQGAPREVVLLAAELVFLREHPVRTFRPQTRREHVQRVLSKLDAPLDIPEPMATWLRRPAGVAGFGAGQGYSGQLWRHVIWMSTFVSHWHQLPGDVKETARQDPWALQRVMLDVGEDQPGIRNALQFLADPDTFEPISSRDLKQKIRDALADRIGGASGDSPEAIDRDFLAIREALAREVNKPFNFWTPGVQELWDTPRPSTGSSTTKAGSPIVAAEEEATPASSSADQNPDVSDEAEELPPYGKAEFLNEVYLSEEDYERLRSLIARKKNIILAGPPGVGKTFAAERFAFSLMGVKDRSRVEMVQFHQSYSYEDFMMGYRPTESGGFTLAEGPFYRFCEKARADTEDRPYFFIIDEVNRGNISKIFGELLMLIEADKRDKELRLLYKNERFSVPANVYLIGMMNTADRSLAVLDYALRRRFGFFTMKPGFNSQGFMRWQEELSNPKFEVLVQKVVELNRDIADDPALGEGFLIGHSFLAAPSDGEADDAWLHSVVDQELIPLLEEYWFDEPAKAEEWTNTLKNALH</sequence>
<keyword evidence="4" id="KW-1185">Reference proteome</keyword>
<dbReference type="EMBL" id="FOPJ01000002">
    <property type="protein sequence ID" value="SFG28496.1"/>
    <property type="molecule type" value="Genomic_DNA"/>
</dbReference>
<evidence type="ECO:0000259" key="2">
    <source>
        <dbReference type="SMART" id="SM00382"/>
    </source>
</evidence>
<dbReference type="CDD" id="cd00009">
    <property type="entry name" value="AAA"/>
    <property type="match status" value="1"/>
</dbReference>
<dbReference type="PANTHER" id="PTHR37291">
    <property type="entry name" value="5-METHYLCYTOSINE-SPECIFIC RESTRICTION ENZYME B"/>
    <property type="match status" value="1"/>
</dbReference>
<dbReference type="SMART" id="SM00382">
    <property type="entry name" value="AAA"/>
    <property type="match status" value="1"/>
</dbReference>
<dbReference type="InterPro" id="IPR027417">
    <property type="entry name" value="P-loop_NTPase"/>
</dbReference>